<evidence type="ECO:0000313" key="3">
    <source>
        <dbReference type="Proteomes" id="UP001302602"/>
    </source>
</evidence>
<gene>
    <name evidence="2" type="ORF">N657DRAFT_685130</name>
</gene>
<reference evidence="2" key="2">
    <citation type="submission" date="2023-05" db="EMBL/GenBank/DDBJ databases">
        <authorList>
            <consortium name="Lawrence Berkeley National Laboratory"/>
            <person name="Steindorff A."/>
            <person name="Hensen N."/>
            <person name="Bonometti L."/>
            <person name="Westerberg I."/>
            <person name="Brannstrom I.O."/>
            <person name="Guillou S."/>
            <person name="Cros-Aarteil S."/>
            <person name="Calhoun S."/>
            <person name="Haridas S."/>
            <person name="Kuo A."/>
            <person name="Mondo S."/>
            <person name="Pangilinan J."/>
            <person name="Riley R."/>
            <person name="Labutti K."/>
            <person name="Andreopoulos B."/>
            <person name="Lipzen A."/>
            <person name="Chen C."/>
            <person name="Yanf M."/>
            <person name="Daum C."/>
            <person name="Ng V."/>
            <person name="Clum A."/>
            <person name="Ohm R."/>
            <person name="Martin F."/>
            <person name="Silar P."/>
            <person name="Natvig D."/>
            <person name="Lalanne C."/>
            <person name="Gautier V."/>
            <person name="Ament-Velasquez S.L."/>
            <person name="Kruys A."/>
            <person name="Hutchinson M.I."/>
            <person name="Powell A.J."/>
            <person name="Barry K."/>
            <person name="Miller A.N."/>
            <person name="Grigoriev I.V."/>
            <person name="Debuchy R."/>
            <person name="Gladieux P."/>
            <person name="Thoren M.H."/>
            <person name="Johannesson H."/>
        </authorList>
    </citation>
    <scope>NUCLEOTIDE SEQUENCE</scope>
    <source>
        <strain evidence="2">CBS 731.68</strain>
    </source>
</reference>
<dbReference type="EMBL" id="MU853264">
    <property type="protein sequence ID" value="KAK4118582.1"/>
    <property type="molecule type" value="Genomic_DNA"/>
</dbReference>
<evidence type="ECO:0000313" key="2">
    <source>
        <dbReference type="EMBL" id="KAK4118582.1"/>
    </source>
</evidence>
<dbReference type="Proteomes" id="UP001302602">
    <property type="component" value="Unassembled WGS sequence"/>
</dbReference>
<feature type="region of interest" description="Disordered" evidence="1">
    <location>
        <begin position="133"/>
        <end position="202"/>
    </location>
</feature>
<accession>A0AAN6YYQ0</accession>
<reference evidence="2" key="1">
    <citation type="journal article" date="2023" name="Mol. Phylogenet. Evol.">
        <title>Genome-scale phylogeny and comparative genomics of the fungal order Sordariales.</title>
        <authorList>
            <person name="Hensen N."/>
            <person name="Bonometti L."/>
            <person name="Westerberg I."/>
            <person name="Brannstrom I.O."/>
            <person name="Guillou S."/>
            <person name="Cros-Aarteil S."/>
            <person name="Calhoun S."/>
            <person name="Haridas S."/>
            <person name="Kuo A."/>
            <person name="Mondo S."/>
            <person name="Pangilinan J."/>
            <person name="Riley R."/>
            <person name="LaButti K."/>
            <person name="Andreopoulos B."/>
            <person name="Lipzen A."/>
            <person name="Chen C."/>
            <person name="Yan M."/>
            <person name="Daum C."/>
            <person name="Ng V."/>
            <person name="Clum A."/>
            <person name="Steindorff A."/>
            <person name="Ohm R.A."/>
            <person name="Martin F."/>
            <person name="Silar P."/>
            <person name="Natvig D.O."/>
            <person name="Lalanne C."/>
            <person name="Gautier V."/>
            <person name="Ament-Velasquez S.L."/>
            <person name="Kruys A."/>
            <person name="Hutchinson M.I."/>
            <person name="Powell A.J."/>
            <person name="Barry K."/>
            <person name="Miller A.N."/>
            <person name="Grigoriev I.V."/>
            <person name="Debuchy R."/>
            <person name="Gladieux P."/>
            <person name="Hiltunen Thoren M."/>
            <person name="Johannesson H."/>
        </authorList>
    </citation>
    <scope>NUCLEOTIDE SEQUENCE</scope>
    <source>
        <strain evidence="2">CBS 731.68</strain>
    </source>
</reference>
<feature type="compositionally biased region" description="Low complexity" evidence="1">
    <location>
        <begin position="62"/>
        <end position="74"/>
    </location>
</feature>
<dbReference type="RefSeq" id="XP_062642355.1">
    <property type="nucleotide sequence ID" value="XM_062796750.1"/>
</dbReference>
<comment type="caution">
    <text evidence="2">The sequence shown here is derived from an EMBL/GenBank/DDBJ whole genome shotgun (WGS) entry which is preliminary data.</text>
</comment>
<organism evidence="2 3">
    <name type="scientific">Parathielavia appendiculata</name>
    <dbReference type="NCBI Taxonomy" id="2587402"/>
    <lineage>
        <taxon>Eukaryota</taxon>
        <taxon>Fungi</taxon>
        <taxon>Dikarya</taxon>
        <taxon>Ascomycota</taxon>
        <taxon>Pezizomycotina</taxon>
        <taxon>Sordariomycetes</taxon>
        <taxon>Sordariomycetidae</taxon>
        <taxon>Sordariales</taxon>
        <taxon>Chaetomiaceae</taxon>
        <taxon>Parathielavia</taxon>
    </lineage>
</organism>
<dbReference type="GeneID" id="87833518"/>
<keyword evidence="3" id="KW-1185">Reference proteome</keyword>
<protein>
    <submittedName>
        <fullName evidence="2">Uncharacterized protein</fullName>
    </submittedName>
</protein>
<name>A0AAN6YYQ0_9PEZI</name>
<dbReference type="AlphaFoldDB" id="A0AAN6YYQ0"/>
<feature type="compositionally biased region" description="Basic and acidic residues" evidence="1">
    <location>
        <begin position="156"/>
        <end position="175"/>
    </location>
</feature>
<feature type="compositionally biased region" description="Polar residues" evidence="1">
    <location>
        <begin position="184"/>
        <end position="195"/>
    </location>
</feature>
<evidence type="ECO:0000256" key="1">
    <source>
        <dbReference type="SAM" id="MobiDB-lite"/>
    </source>
</evidence>
<sequence>MGLLLHHPTSFNSLTSGTSPGLSPGGPTTPESDLDLDSEPSDYCNLHPQLQSPHRHSRCRRGLSSNSNRNCLRSQQHRKPGHRTSNLGRQRPAAAETHHVKPHNHWAADADEGRALARSNILLPGEQYAQQLDQQYGHERHRRSSRASSDSSSSDGRQRRPPSLERQDAFRDEKTIKRRRCSWDDTSSGLSTNVPRSVRTEDDDDAREVAELYRMGLLYDDDAREVAELYRMGLLYDDEHERGEGFSLDRIVREEPVYSLRVRPARRRGREDIFGFVPSFTVDLAFPAFAEDESLARWLISGCSSSQGMLPEEPRRPRRKALHDTPRLTVIYELADDAMSVLPADDFLEFYSVSNFSGCVAGEEVGQDWAILDKYDGNETALSATAAATMAVADDEDEEVDDPWVVLGHDGS</sequence>
<feature type="region of interest" description="Disordered" evidence="1">
    <location>
        <begin position="1"/>
        <end position="106"/>
    </location>
</feature>
<feature type="compositionally biased region" description="Low complexity" evidence="1">
    <location>
        <begin position="13"/>
        <end position="31"/>
    </location>
</feature>
<feature type="compositionally biased region" description="Low complexity" evidence="1">
    <location>
        <begin position="146"/>
        <end position="155"/>
    </location>
</feature>
<proteinExistence type="predicted"/>